<dbReference type="PANTHER" id="PTHR38248">
    <property type="entry name" value="FUNK1 6"/>
    <property type="match status" value="1"/>
</dbReference>
<accession>A0A4R0R2W3</accession>
<dbReference type="SUPFAM" id="SSF56112">
    <property type="entry name" value="Protein kinase-like (PK-like)"/>
    <property type="match status" value="1"/>
</dbReference>
<dbReference type="Pfam" id="PF17667">
    <property type="entry name" value="Pkinase_fungal"/>
    <property type="match status" value="1"/>
</dbReference>
<evidence type="ECO:0000313" key="3">
    <source>
        <dbReference type="Proteomes" id="UP000292702"/>
    </source>
</evidence>
<feature type="domain" description="Fungal-type protein kinase" evidence="1">
    <location>
        <begin position="4"/>
        <end position="122"/>
    </location>
</feature>
<reference evidence="2 3" key="1">
    <citation type="submission" date="2018-11" db="EMBL/GenBank/DDBJ databases">
        <title>Genome assembly of Steccherinum ochraceum LE-BIN_3174, the white-rot fungus of the Steccherinaceae family (The Residual Polyporoid clade, Polyporales, Basidiomycota).</title>
        <authorList>
            <person name="Fedorova T.V."/>
            <person name="Glazunova O.A."/>
            <person name="Landesman E.O."/>
            <person name="Moiseenko K.V."/>
            <person name="Psurtseva N.V."/>
            <person name="Savinova O.S."/>
            <person name="Shakhova N.V."/>
            <person name="Tyazhelova T.V."/>
            <person name="Vasina D.V."/>
        </authorList>
    </citation>
    <scope>NUCLEOTIDE SEQUENCE [LARGE SCALE GENOMIC DNA]</scope>
    <source>
        <strain evidence="2 3">LE-BIN_3174</strain>
    </source>
</reference>
<keyword evidence="3" id="KW-1185">Reference proteome</keyword>
<dbReference type="STRING" id="92696.A0A4R0R2W3"/>
<dbReference type="Proteomes" id="UP000292702">
    <property type="component" value="Unassembled WGS sequence"/>
</dbReference>
<dbReference type="PANTHER" id="PTHR38248:SF2">
    <property type="entry name" value="FUNK1 11"/>
    <property type="match status" value="1"/>
</dbReference>
<sequence length="259" mass="29890">MFSLQHVRSPRDLCDVFVDVITTHHMVWETYHVLHGDISYSNIAFDLQHTEDGTQQASGMLIDWDSASSSTAKCGAKESKSTRKLGPFTACELLQDIGRSSYSIHKYRHDLESFFWVLVWFCAVFDPANPTVLRAIPTWRSSDLVDLGHAKARFFTRSKDFEQVTENTSPAYRGFIKTWIIQFCNVFSRSFEASEQERIAAEEYVQNKLCLRGKVRDKWEGIFVEDWNAARARLREMDSYEDVMEILGDLENSPLPSQH</sequence>
<comment type="caution">
    <text evidence="2">The sequence shown here is derived from an EMBL/GenBank/DDBJ whole genome shotgun (WGS) entry which is preliminary data.</text>
</comment>
<proteinExistence type="predicted"/>
<dbReference type="InterPro" id="IPR040976">
    <property type="entry name" value="Pkinase_fungal"/>
</dbReference>
<gene>
    <name evidence="2" type="ORF">EIP91_010681</name>
</gene>
<evidence type="ECO:0000259" key="1">
    <source>
        <dbReference type="Pfam" id="PF17667"/>
    </source>
</evidence>
<dbReference type="EMBL" id="RWJN01000652">
    <property type="protein sequence ID" value="TCD60133.1"/>
    <property type="molecule type" value="Genomic_DNA"/>
</dbReference>
<organism evidence="2 3">
    <name type="scientific">Steccherinum ochraceum</name>
    <dbReference type="NCBI Taxonomy" id="92696"/>
    <lineage>
        <taxon>Eukaryota</taxon>
        <taxon>Fungi</taxon>
        <taxon>Dikarya</taxon>
        <taxon>Basidiomycota</taxon>
        <taxon>Agaricomycotina</taxon>
        <taxon>Agaricomycetes</taxon>
        <taxon>Polyporales</taxon>
        <taxon>Steccherinaceae</taxon>
        <taxon>Steccherinum</taxon>
    </lineage>
</organism>
<protein>
    <recommendedName>
        <fullName evidence="1">Fungal-type protein kinase domain-containing protein</fullName>
    </recommendedName>
</protein>
<name>A0A4R0R2W3_9APHY</name>
<dbReference type="OrthoDB" id="5584477at2759"/>
<dbReference type="AlphaFoldDB" id="A0A4R0R2W3"/>
<dbReference type="InterPro" id="IPR011009">
    <property type="entry name" value="Kinase-like_dom_sf"/>
</dbReference>
<evidence type="ECO:0000313" key="2">
    <source>
        <dbReference type="EMBL" id="TCD60133.1"/>
    </source>
</evidence>